<gene>
    <name evidence="3" type="ORF">HEB94_005477</name>
</gene>
<dbReference type="InterPro" id="IPR012312">
    <property type="entry name" value="Hemerythrin-like"/>
</dbReference>
<dbReference type="Pfam" id="PF01814">
    <property type="entry name" value="Hemerythrin"/>
    <property type="match status" value="1"/>
</dbReference>
<evidence type="ECO:0000313" key="3">
    <source>
        <dbReference type="EMBL" id="MBE1608629.1"/>
    </source>
</evidence>
<dbReference type="PANTHER" id="PTHR35585:SF1">
    <property type="entry name" value="HHE DOMAIN PROTEIN (AFU_ORTHOLOGUE AFUA_4G00730)"/>
    <property type="match status" value="1"/>
</dbReference>
<dbReference type="Gene3D" id="1.20.120.520">
    <property type="entry name" value="nmb1532 protein domain like"/>
    <property type="match status" value="1"/>
</dbReference>
<dbReference type="PANTHER" id="PTHR35585">
    <property type="entry name" value="HHE DOMAIN PROTEIN (AFU_ORTHOLOGUE AFUA_4G00730)"/>
    <property type="match status" value="1"/>
</dbReference>
<evidence type="ECO:0000313" key="4">
    <source>
        <dbReference type="Proteomes" id="UP000638648"/>
    </source>
</evidence>
<reference evidence="3" key="1">
    <citation type="submission" date="2020-10" db="EMBL/GenBank/DDBJ databases">
        <title>Sequencing the genomes of 1000 actinobacteria strains.</title>
        <authorList>
            <person name="Klenk H.-P."/>
        </authorList>
    </citation>
    <scope>NUCLEOTIDE SEQUENCE</scope>
    <source>
        <strain evidence="3">DSM 45354</strain>
    </source>
</reference>
<sequence length="188" mass="21157">MARRQEKDVIDLLVEQHEMMRSLFPRVRDAKGAAKRDLFETLVRLLAVHETAEEEVVHPIARREIANGERVVQARRKEEADAKARLTELHDLGVDHPQFDAKLETLADAVDKHSTSEEDIEFPGLREKVSPEDLMKLAGVLESAEAMAPTRPHPATGESATANTLAGPPLALFDRARDRIRDWTRDNT</sequence>
<evidence type="ECO:0000259" key="2">
    <source>
        <dbReference type="Pfam" id="PF01814"/>
    </source>
</evidence>
<evidence type="ECO:0000256" key="1">
    <source>
        <dbReference type="SAM" id="MobiDB-lite"/>
    </source>
</evidence>
<dbReference type="AlphaFoldDB" id="A0A927RBC7"/>
<feature type="domain" description="Hemerythrin-like" evidence="2">
    <location>
        <begin position="9"/>
        <end position="123"/>
    </location>
</feature>
<proteinExistence type="predicted"/>
<name>A0A927RBC7_9ACTN</name>
<protein>
    <submittedName>
        <fullName evidence="3">Hemerythrin superfamily protein</fullName>
    </submittedName>
</protein>
<dbReference type="EMBL" id="JADBEM010000001">
    <property type="protein sequence ID" value="MBE1608629.1"/>
    <property type="molecule type" value="Genomic_DNA"/>
</dbReference>
<dbReference type="RefSeq" id="WP_192752372.1">
    <property type="nucleotide sequence ID" value="NZ_BAABJL010000237.1"/>
</dbReference>
<feature type="compositionally biased region" description="Basic and acidic residues" evidence="1">
    <location>
        <begin position="174"/>
        <end position="188"/>
    </location>
</feature>
<organism evidence="3 4">
    <name type="scientific">Actinopolymorpha pittospori</name>
    <dbReference type="NCBI Taxonomy" id="648752"/>
    <lineage>
        <taxon>Bacteria</taxon>
        <taxon>Bacillati</taxon>
        <taxon>Actinomycetota</taxon>
        <taxon>Actinomycetes</taxon>
        <taxon>Propionibacteriales</taxon>
        <taxon>Actinopolymorphaceae</taxon>
        <taxon>Actinopolymorpha</taxon>
    </lineage>
</organism>
<comment type="caution">
    <text evidence="3">The sequence shown here is derived from an EMBL/GenBank/DDBJ whole genome shotgun (WGS) entry which is preliminary data.</text>
</comment>
<dbReference type="Proteomes" id="UP000638648">
    <property type="component" value="Unassembled WGS sequence"/>
</dbReference>
<keyword evidence="4" id="KW-1185">Reference proteome</keyword>
<feature type="region of interest" description="Disordered" evidence="1">
    <location>
        <begin position="149"/>
        <end position="188"/>
    </location>
</feature>
<accession>A0A927RBC7</accession>